<proteinExistence type="predicted"/>
<dbReference type="InterPro" id="IPR058240">
    <property type="entry name" value="rSAM_sf"/>
</dbReference>
<evidence type="ECO:0000313" key="5">
    <source>
        <dbReference type="EMBL" id="PJF42542.1"/>
    </source>
</evidence>
<dbReference type="EMBL" id="PGTM01000069">
    <property type="protein sequence ID" value="PJF36234.1"/>
    <property type="molecule type" value="Genomic_DNA"/>
</dbReference>
<sequence>MTQERIAQPVGIVKAVLPHSAAAELGVQPNDELLAVNGHLCEDVIDVQYYAAEEWLELRIRRQGRELTLSGERRYDQPLGIEFMHPTFDIDIRRCNNLCEFCFVLQMAPRMRRTLYIKDDDYRYSFLFGHFVTLTNLRERDWQRIIEQHLSPLYVSVHATDLELRRRCLRNPQAPDIMAQLRELAEHNFEVHTQLVITPNLNDGEHMARSVRDLASLYPTVRSVSVVPVGLTKYHRYGLITNSLDHANAVLDACEAWQREFRARFGVGFVYPTDEWYLITGRPLPPLAEYDGLALHENGLGMVRSFLDEWAQVRRREVPQLRAEQLRAKQLTLVTATLFAPILQAAAAELAAESALEVRVQPIVNTRLGETITVAGLLTAEDVIAQLLPLKAAGALGDLVILPRIMFDHPEGIALDDRSPLDVARALEVPVALADCMGDVLDAAQGANKLTFSPHLAPAEIPIVRQGGWAVEKYL</sequence>
<evidence type="ECO:0000259" key="3">
    <source>
        <dbReference type="Pfam" id="PF19238"/>
    </source>
</evidence>
<dbReference type="SUPFAM" id="SSF102114">
    <property type="entry name" value="Radical SAM enzymes"/>
    <property type="match status" value="1"/>
</dbReference>
<dbReference type="InterPro" id="IPR036034">
    <property type="entry name" value="PDZ_sf"/>
</dbReference>
<dbReference type="InterPro" id="IPR045375">
    <property type="entry name" value="Put_radical_SAM-like_N"/>
</dbReference>
<dbReference type="Proteomes" id="UP000229681">
    <property type="component" value="Unassembled WGS sequence"/>
</dbReference>
<feature type="domain" description="DUF512" evidence="1">
    <location>
        <begin position="227"/>
        <end position="433"/>
    </location>
</feature>
<protein>
    <submittedName>
        <fullName evidence="5">DUF512 domain-containing protein</fullName>
    </submittedName>
</protein>
<dbReference type="InterPro" id="IPR041489">
    <property type="entry name" value="PDZ_6"/>
</dbReference>
<comment type="caution">
    <text evidence="5">The sequence shown here is derived from an EMBL/GenBank/DDBJ whole genome shotgun (WGS) entry which is preliminary data.</text>
</comment>
<dbReference type="SUPFAM" id="SSF50156">
    <property type="entry name" value="PDZ domain-like"/>
    <property type="match status" value="1"/>
</dbReference>
<dbReference type="Pfam" id="PF19238">
    <property type="entry name" value="Radical_SAM_2"/>
    <property type="match status" value="1"/>
</dbReference>
<dbReference type="Proteomes" id="UP000228947">
    <property type="component" value="Unassembled WGS sequence"/>
</dbReference>
<dbReference type="Pfam" id="PF04459">
    <property type="entry name" value="DUF512"/>
    <property type="match status" value="1"/>
</dbReference>
<evidence type="ECO:0000313" key="7">
    <source>
        <dbReference type="Proteomes" id="UP000229681"/>
    </source>
</evidence>
<dbReference type="Gene3D" id="2.30.42.10">
    <property type="match status" value="1"/>
</dbReference>
<dbReference type="AlphaFoldDB" id="A0A2M8PYD5"/>
<feature type="domain" description="PDZ" evidence="2">
    <location>
        <begin position="12"/>
        <end position="62"/>
    </location>
</feature>
<dbReference type="InterPro" id="IPR013785">
    <property type="entry name" value="Aldolase_TIM"/>
</dbReference>
<dbReference type="InterPro" id="IPR007549">
    <property type="entry name" value="DUF512"/>
</dbReference>
<evidence type="ECO:0000313" key="6">
    <source>
        <dbReference type="Proteomes" id="UP000228947"/>
    </source>
</evidence>
<name>A0A2M8PYD5_9CHLR</name>
<reference evidence="6 7" key="1">
    <citation type="submission" date="2017-11" db="EMBL/GenBank/DDBJ databases">
        <title>Evolution of Phototrophy in the Chloroflexi Phylum Driven by Horizontal Gene Transfer.</title>
        <authorList>
            <person name="Ward L.M."/>
            <person name="Hemp J."/>
            <person name="Shih P.M."/>
            <person name="Mcglynn S.E."/>
            <person name="Fischer W."/>
        </authorList>
    </citation>
    <scope>NUCLEOTIDE SEQUENCE [LARGE SCALE GENOMIC DNA]</scope>
    <source>
        <strain evidence="5">CP1_1M</strain>
        <strain evidence="4">JP3_13</strain>
    </source>
</reference>
<organism evidence="5 6">
    <name type="scientific">Candidatus Thermofonsia Clade 1 bacterium</name>
    <dbReference type="NCBI Taxonomy" id="2364210"/>
    <lineage>
        <taxon>Bacteria</taxon>
        <taxon>Bacillati</taxon>
        <taxon>Chloroflexota</taxon>
        <taxon>Candidatus Thermofontia</taxon>
        <taxon>Candidatus Thermofonsia Clade 1</taxon>
    </lineage>
</organism>
<gene>
    <name evidence="4" type="ORF">CUN49_06460</name>
    <name evidence="5" type="ORF">CUN50_03655</name>
</gene>
<evidence type="ECO:0000259" key="2">
    <source>
        <dbReference type="Pfam" id="PF17820"/>
    </source>
</evidence>
<feature type="domain" description="Putative radical SAM N-terminal" evidence="3">
    <location>
        <begin position="74"/>
        <end position="224"/>
    </location>
</feature>
<dbReference type="Pfam" id="PF17820">
    <property type="entry name" value="PDZ_6"/>
    <property type="match status" value="1"/>
</dbReference>
<accession>A0A2M8PF98</accession>
<evidence type="ECO:0000313" key="4">
    <source>
        <dbReference type="EMBL" id="PJF36234.1"/>
    </source>
</evidence>
<dbReference type="EMBL" id="PGTL01000014">
    <property type="protein sequence ID" value="PJF42542.1"/>
    <property type="molecule type" value="Genomic_DNA"/>
</dbReference>
<evidence type="ECO:0000259" key="1">
    <source>
        <dbReference type="Pfam" id="PF04459"/>
    </source>
</evidence>
<dbReference type="Gene3D" id="3.20.20.70">
    <property type="entry name" value="Aldolase class I"/>
    <property type="match status" value="1"/>
</dbReference>
<accession>A0A2M8PYD5</accession>